<evidence type="ECO:0000256" key="2">
    <source>
        <dbReference type="ARBA" id="ARBA00022833"/>
    </source>
</evidence>
<reference evidence="9" key="1">
    <citation type="journal article" date="2020" name="Stud. Mycol.">
        <title>101 Dothideomycetes genomes: a test case for predicting lifestyles and emergence of pathogens.</title>
        <authorList>
            <person name="Haridas S."/>
            <person name="Albert R."/>
            <person name="Binder M."/>
            <person name="Bloem J."/>
            <person name="Labutti K."/>
            <person name="Salamov A."/>
            <person name="Andreopoulos B."/>
            <person name="Baker S."/>
            <person name="Barry K."/>
            <person name="Bills G."/>
            <person name="Bluhm B."/>
            <person name="Cannon C."/>
            <person name="Castanera R."/>
            <person name="Culley D."/>
            <person name="Daum C."/>
            <person name="Ezra D."/>
            <person name="Gonzalez J."/>
            <person name="Henrissat B."/>
            <person name="Kuo A."/>
            <person name="Liang C."/>
            <person name="Lipzen A."/>
            <person name="Lutzoni F."/>
            <person name="Magnuson J."/>
            <person name="Mondo S."/>
            <person name="Nolan M."/>
            <person name="Ohm R."/>
            <person name="Pangilinan J."/>
            <person name="Park H.-J."/>
            <person name="Ramirez L."/>
            <person name="Alfaro M."/>
            <person name="Sun H."/>
            <person name="Tritt A."/>
            <person name="Yoshinaga Y."/>
            <person name="Zwiers L.-H."/>
            <person name="Turgeon B."/>
            <person name="Goodwin S."/>
            <person name="Spatafora J."/>
            <person name="Crous P."/>
            <person name="Grigoriev I."/>
        </authorList>
    </citation>
    <scope>NUCLEOTIDE SEQUENCE</scope>
    <source>
        <strain evidence="9">CBS 123094</strain>
    </source>
</reference>
<dbReference type="PANTHER" id="PTHR47171">
    <property type="entry name" value="FARA-RELATED"/>
    <property type="match status" value="1"/>
</dbReference>
<keyword evidence="1" id="KW-0479">Metal-binding</keyword>
<keyword evidence="6" id="KW-0539">Nucleus</keyword>
<dbReference type="GO" id="GO:0000981">
    <property type="term" value="F:DNA-binding transcription factor activity, RNA polymerase II-specific"/>
    <property type="evidence" value="ECO:0007669"/>
    <property type="project" value="InterPro"/>
</dbReference>
<dbReference type="Pfam" id="PF04082">
    <property type="entry name" value="Fungal_trans"/>
    <property type="match status" value="1"/>
</dbReference>
<protein>
    <recommendedName>
        <fullName evidence="8">Zn(2)-C6 fungal-type domain-containing protein</fullName>
    </recommendedName>
</protein>
<name>A0A6A5W2F5_9PLEO</name>
<feature type="region of interest" description="Disordered" evidence="7">
    <location>
        <begin position="82"/>
        <end position="139"/>
    </location>
</feature>
<keyword evidence="2" id="KW-0862">Zinc</keyword>
<dbReference type="SMART" id="SM00906">
    <property type="entry name" value="Fungal_trans"/>
    <property type="match status" value="1"/>
</dbReference>
<dbReference type="PROSITE" id="PS50048">
    <property type="entry name" value="ZN2_CY6_FUNGAL_2"/>
    <property type="match status" value="1"/>
</dbReference>
<dbReference type="CDD" id="cd00067">
    <property type="entry name" value="GAL4"/>
    <property type="match status" value="1"/>
</dbReference>
<evidence type="ECO:0000256" key="7">
    <source>
        <dbReference type="SAM" id="MobiDB-lite"/>
    </source>
</evidence>
<dbReference type="SMART" id="SM00066">
    <property type="entry name" value="GAL4"/>
    <property type="match status" value="1"/>
</dbReference>
<dbReference type="EMBL" id="ML977639">
    <property type="protein sequence ID" value="KAF1995407.1"/>
    <property type="molecule type" value="Genomic_DNA"/>
</dbReference>
<evidence type="ECO:0000256" key="6">
    <source>
        <dbReference type="ARBA" id="ARBA00023242"/>
    </source>
</evidence>
<dbReference type="Proteomes" id="UP000799779">
    <property type="component" value="Unassembled WGS sequence"/>
</dbReference>
<dbReference type="OrthoDB" id="25391at2759"/>
<feature type="compositionally biased region" description="Low complexity" evidence="7">
    <location>
        <begin position="713"/>
        <end position="723"/>
    </location>
</feature>
<feature type="compositionally biased region" description="Polar residues" evidence="7">
    <location>
        <begin position="126"/>
        <end position="139"/>
    </location>
</feature>
<accession>A0A6A5W2F5</accession>
<keyword evidence="3" id="KW-0805">Transcription regulation</keyword>
<dbReference type="CDD" id="cd12148">
    <property type="entry name" value="fungal_TF_MHR"/>
    <property type="match status" value="1"/>
</dbReference>
<dbReference type="GO" id="GO:0006351">
    <property type="term" value="P:DNA-templated transcription"/>
    <property type="evidence" value="ECO:0007669"/>
    <property type="project" value="InterPro"/>
</dbReference>
<proteinExistence type="predicted"/>
<keyword evidence="10" id="KW-1185">Reference proteome</keyword>
<dbReference type="GO" id="GO:0008270">
    <property type="term" value="F:zinc ion binding"/>
    <property type="evidence" value="ECO:0007669"/>
    <property type="project" value="InterPro"/>
</dbReference>
<feature type="domain" description="Zn(2)-C6 fungal-type" evidence="8">
    <location>
        <begin position="47"/>
        <end position="79"/>
    </location>
</feature>
<feature type="region of interest" description="Disordered" evidence="7">
    <location>
        <begin position="1"/>
        <end position="41"/>
    </location>
</feature>
<gene>
    <name evidence="9" type="ORF">P154DRAFT_526331</name>
</gene>
<dbReference type="SUPFAM" id="SSF57701">
    <property type="entry name" value="Zn2/Cys6 DNA-binding domain"/>
    <property type="match status" value="1"/>
</dbReference>
<evidence type="ECO:0000313" key="10">
    <source>
        <dbReference type="Proteomes" id="UP000799779"/>
    </source>
</evidence>
<feature type="compositionally biased region" description="Basic and acidic residues" evidence="7">
    <location>
        <begin position="661"/>
        <end position="672"/>
    </location>
</feature>
<dbReference type="AlphaFoldDB" id="A0A6A5W2F5"/>
<feature type="compositionally biased region" description="Basic and acidic residues" evidence="7">
    <location>
        <begin position="90"/>
        <end position="103"/>
    </location>
</feature>
<evidence type="ECO:0000256" key="1">
    <source>
        <dbReference type="ARBA" id="ARBA00022723"/>
    </source>
</evidence>
<evidence type="ECO:0000256" key="5">
    <source>
        <dbReference type="ARBA" id="ARBA00023163"/>
    </source>
</evidence>
<dbReference type="GO" id="GO:0003677">
    <property type="term" value="F:DNA binding"/>
    <property type="evidence" value="ECO:0007669"/>
    <property type="project" value="UniProtKB-KW"/>
</dbReference>
<sequence length="933" mass="104507">MSGETSFMASGATPPQALAAQPSGPNPAPPSQQPGHLSFRRQRASRACETCHARKVRCDAASLGVPCTNCTAFSIECRIPTPKRKKTHSKAKDTDSDVGEHSQNEVSQSPAPSIAAGDGGPRDKTTVYNSPDGTPSTSVSNAYAAQQATHNGTYVQFMKPKFARAPIKEAGRVAYLGESSNLSLLVHDRYGASDVVHYPLPENVRGAKARVNELDNMEIEILHQRGAFLLPPRALCDELVDAFFKWVAPVVPVINKSRFMRQYRDPKNPPSLLLLQAILLAGSRVCTNPQLMDSNGSTTPAAMTFYKRAKALFDANYEDDRVTIVQSVILMGWYWEGPEDVTKNVFYWTRVGIVVAQGSGMHRSVEGSQLSRSDKRLWKRIWWTLFSRDRSVAVALGRPVAINPEDSDVEMIQEDDFLEDEPDRNAEYPPDPVHVHFFINYVKLCEIMGLVLSQQYSVASKYRRMNAIDLTHSDMALADWLQHCPPDVQWDKTRHHFWAALLHSNYYTTLCLLHRAHMPPAGSPKTNAMNGMEEHAYPSRNIAYQAAAMITSIIENLRAHDELRYTPAFIVYSLFSALIMHVYQMRSSNKSIVSATEQRLQVCMDALKEVSKVWLVAKMVHTLFESILGNKHLEERLQKAAGKRHQKNRASSGAGPPPPKASHDAQKRKFDDMDLSFPTNNGPPAPQVSYERSRPQTPAVTPSRELGQPPMPQMSASSPQMSRQNNDAFMGPSRSGTRPTTPFNPSYSYPGTPPELFLVTRNSPNISQEVWQNFQPDQLFPADTQVNFPQISPVQHHSHSLVDPALSRPQPMAMHHHQQQQQQQHGMQQPAMHQPQMQNQQHMQTPQNTSMSMPPYEQTDPQAWAQQMNMMSQNQQGTTTDDAWSNSSHGPNPIVPTTLNVEDWYVFLQSNPNGIPEDLLNLYNNQQHSNFSV</sequence>
<evidence type="ECO:0000259" key="8">
    <source>
        <dbReference type="PROSITE" id="PS50048"/>
    </source>
</evidence>
<evidence type="ECO:0000256" key="4">
    <source>
        <dbReference type="ARBA" id="ARBA00023125"/>
    </source>
</evidence>
<dbReference type="InterPro" id="IPR001138">
    <property type="entry name" value="Zn2Cys6_DnaBD"/>
</dbReference>
<organism evidence="9 10">
    <name type="scientific">Amniculicola lignicola CBS 123094</name>
    <dbReference type="NCBI Taxonomy" id="1392246"/>
    <lineage>
        <taxon>Eukaryota</taxon>
        <taxon>Fungi</taxon>
        <taxon>Dikarya</taxon>
        <taxon>Ascomycota</taxon>
        <taxon>Pezizomycotina</taxon>
        <taxon>Dothideomycetes</taxon>
        <taxon>Pleosporomycetidae</taxon>
        <taxon>Pleosporales</taxon>
        <taxon>Amniculicolaceae</taxon>
        <taxon>Amniculicola</taxon>
    </lineage>
</organism>
<evidence type="ECO:0000313" key="9">
    <source>
        <dbReference type="EMBL" id="KAF1995407.1"/>
    </source>
</evidence>
<evidence type="ECO:0000256" key="3">
    <source>
        <dbReference type="ARBA" id="ARBA00023015"/>
    </source>
</evidence>
<dbReference type="PROSITE" id="PS00463">
    <property type="entry name" value="ZN2_CY6_FUNGAL_1"/>
    <property type="match status" value="1"/>
</dbReference>
<dbReference type="Pfam" id="PF00172">
    <property type="entry name" value="Zn_clus"/>
    <property type="match status" value="1"/>
</dbReference>
<dbReference type="InterPro" id="IPR007219">
    <property type="entry name" value="XnlR_reg_dom"/>
</dbReference>
<dbReference type="PANTHER" id="PTHR47171:SF3">
    <property type="entry name" value="FARA-RELATED"/>
    <property type="match status" value="1"/>
</dbReference>
<dbReference type="InterPro" id="IPR036864">
    <property type="entry name" value="Zn2-C6_fun-type_DNA-bd_sf"/>
</dbReference>
<feature type="region of interest" description="Disordered" evidence="7">
    <location>
        <begin position="812"/>
        <end position="836"/>
    </location>
</feature>
<dbReference type="Gene3D" id="4.10.240.10">
    <property type="entry name" value="Zn(2)-C6 fungal-type DNA-binding domain"/>
    <property type="match status" value="1"/>
</dbReference>
<keyword evidence="4" id="KW-0238">DNA-binding</keyword>
<keyword evidence="5" id="KW-0804">Transcription</keyword>
<dbReference type="InterPro" id="IPR052073">
    <property type="entry name" value="Amide_Lactam_Regulators"/>
</dbReference>
<feature type="region of interest" description="Disordered" evidence="7">
    <location>
        <begin position="638"/>
        <end position="723"/>
    </location>
</feature>